<dbReference type="GO" id="GO:0004190">
    <property type="term" value="F:aspartic-type endopeptidase activity"/>
    <property type="evidence" value="ECO:0007669"/>
    <property type="project" value="InterPro"/>
</dbReference>
<feature type="region of interest" description="Disordered" evidence="1">
    <location>
        <begin position="176"/>
        <end position="199"/>
    </location>
</feature>
<name>A0A937XBL4_UNCEI</name>
<dbReference type="InterPro" id="IPR006638">
    <property type="entry name" value="Elp3/MiaA/NifB-like_rSAM"/>
</dbReference>
<dbReference type="CDD" id="cd01335">
    <property type="entry name" value="Radical_SAM"/>
    <property type="match status" value="1"/>
</dbReference>
<dbReference type="PANTHER" id="PTHR42731:SF1">
    <property type="entry name" value="RADICAL SAM DOMAIN PROTEIN"/>
    <property type="match status" value="1"/>
</dbReference>
<dbReference type="InterPro" id="IPR007197">
    <property type="entry name" value="rSAM"/>
</dbReference>
<comment type="caution">
    <text evidence="3">The sequence shown here is derived from an EMBL/GenBank/DDBJ whole genome shotgun (WGS) entry which is preliminary data.</text>
</comment>
<evidence type="ECO:0000313" key="4">
    <source>
        <dbReference type="Proteomes" id="UP000748308"/>
    </source>
</evidence>
<dbReference type="InterPro" id="IPR045784">
    <property type="entry name" value="Radical_SAM_N2"/>
</dbReference>
<feature type="compositionally biased region" description="Low complexity" evidence="1">
    <location>
        <begin position="185"/>
        <end position="197"/>
    </location>
</feature>
<dbReference type="Gene3D" id="3.80.30.20">
    <property type="entry name" value="tm_1862 like domain"/>
    <property type="match status" value="1"/>
</dbReference>
<reference evidence="3" key="1">
    <citation type="submission" date="2019-03" db="EMBL/GenBank/DDBJ databases">
        <title>Lake Tanganyika Metagenome-Assembled Genomes (MAGs).</title>
        <authorList>
            <person name="Tran P."/>
        </authorList>
    </citation>
    <scope>NUCLEOTIDE SEQUENCE</scope>
    <source>
        <strain evidence="3">M_DeepCast_400m_m2_100</strain>
    </source>
</reference>
<dbReference type="Proteomes" id="UP000748308">
    <property type="component" value="Unassembled WGS sequence"/>
</dbReference>
<dbReference type="SFLD" id="SFLDG01082">
    <property type="entry name" value="B12-binding_domain_containing"/>
    <property type="match status" value="1"/>
</dbReference>
<sequence length="577" mass="60968">MRVALGFANRAELALSNLGFRITEALLAARPGVRLERLFLPAGRAPLAGARIRTTPSGLKLPSLDLLLWSLSFEGDAPHLPALMAAGGLPALAEERDEGHPLVVAGGAAVMINPEPLAAFCDLFLVGEAEALLEAFLDRWQALRGERRAAAIAALAELPGAVAPLLRRHRVWALPEGGDRGRGGSPDAAGAPRPAGSGAAGTGIGFSLRGGDEVSLRRGPGRFDPWPEAAAGSAVETVKWTQAAGEVSRARLAADGAFPGALLLELGRGCPRRCRFCAATRIYAPLRRRPAGLVARVAREESLPGETVGLLSLSAGDHPGLGALTQELCAAGRRVSISSLPATFDDEAALRALLDSGTTTLTIAPETGSDRLRALAGKPMENEAILRGVERLGMAGLAQLRAYFMIGLPFEEEEDLRALTLLLARMRALLPASTRLSATVNAFSPKPRTPFQWAGMAPAHYLEDASRRLLKDAPRGVTVRVKSPREARRHALLARGDVRWGARLAAMAGEWRAVARVLRAEGLRAEALTGAADPGTPLPWGYLVSPREAILLREEWERARAEAGRGEPGTPGGRASP</sequence>
<dbReference type="GO" id="GO:0051536">
    <property type="term" value="F:iron-sulfur cluster binding"/>
    <property type="evidence" value="ECO:0007669"/>
    <property type="project" value="InterPro"/>
</dbReference>
<proteinExistence type="predicted"/>
<evidence type="ECO:0000313" key="3">
    <source>
        <dbReference type="EMBL" id="MBM3317367.1"/>
    </source>
</evidence>
<gene>
    <name evidence="3" type="ORF">FJY75_05900</name>
</gene>
<dbReference type="Pfam" id="PF19864">
    <property type="entry name" value="Radical_SAM_N2"/>
    <property type="match status" value="1"/>
</dbReference>
<dbReference type="PROSITE" id="PS51918">
    <property type="entry name" value="RADICAL_SAM"/>
    <property type="match status" value="1"/>
</dbReference>
<dbReference type="InterPro" id="IPR001969">
    <property type="entry name" value="Aspartic_peptidase_AS"/>
</dbReference>
<dbReference type="PANTHER" id="PTHR42731">
    <property type="entry name" value="SLL1084 PROTEIN"/>
    <property type="match status" value="1"/>
</dbReference>
<dbReference type="GO" id="GO:0006508">
    <property type="term" value="P:proteolysis"/>
    <property type="evidence" value="ECO:0007669"/>
    <property type="project" value="InterPro"/>
</dbReference>
<dbReference type="Pfam" id="PF04055">
    <property type="entry name" value="Radical_SAM"/>
    <property type="match status" value="1"/>
</dbReference>
<evidence type="ECO:0000256" key="1">
    <source>
        <dbReference type="SAM" id="MobiDB-lite"/>
    </source>
</evidence>
<accession>A0A937XBL4</accession>
<dbReference type="EMBL" id="VGIY01000113">
    <property type="protein sequence ID" value="MBM3317367.1"/>
    <property type="molecule type" value="Genomic_DNA"/>
</dbReference>
<dbReference type="InterPro" id="IPR023404">
    <property type="entry name" value="rSAM_horseshoe"/>
</dbReference>
<dbReference type="SMART" id="SM00729">
    <property type="entry name" value="Elp3"/>
    <property type="match status" value="1"/>
</dbReference>
<dbReference type="SUPFAM" id="SSF102114">
    <property type="entry name" value="Radical SAM enzymes"/>
    <property type="match status" value="1"/>
</dbReference>
<protein>
    <submittedName>
        <fullName evidence="3">Radical SAM protein</fullName>
    </submittedName>
</protein>
<organism evidence="3 4">
    <name type="scientific">Eiseniibacteriota bacterium</name>
    <dbReference type="NCBI Taxonomy" id="2212470"/>
    <lineage>
        <taxon>Bacteria</taxon>
        <taxon>Candidatus Eiseniibacteriota</taxon>
    </lineage>
</organism>
<feature type="domain" description="Radical SAM core" evidence="2">
    <location>
        <begin position="256"/>
        <end position="488"/>
    </location>
</feature>
<dbReference type="PROSITE" id="PS00141">
    <property type="entry name" value="ASP_PROTEASE"/>
    <property type="match status" value="1"/>
</dbReference>
<dbReference type="AlphaFoldDB" id="A0A937XBL4"/>
<dbReference type="InterPro" id="IPR058240">
    <property type="entry name" value="rSAM_sf"/>
</dbReference>
<dbReference type="SFLD" id="SFLDS00029">
    <property type="entry name" value="Radical_SAM"/>
    <property type="match status" value="1"/>
</dbReference>
<evidence type="ECO:0000259" key="2">
    <source>
        <dbReference type="PROSITE" id="PS51918"/>
    </source>
</evidence>